<evidence type="ECO:0000313" key="2">
    <source>
        <dbReference type="Proteomes" id="UP000017836"/>
    </source>
</evidence>
<protein>
    <submittedName>
        <fullName evidence="1">Uncharacterized protein</fullName>
    </submittedName>
</protein>
<dbReference type="HOGENOM" id="CLU_934891_0_0_1"/>
<evidence type="ECO:0000313" key="1">
    <source>
        <dbReference type="EMBL" id="ERN01235.1"/>
    </source>
</evidence>
<dbReference type="Proteomes" id="UP000017836">
    <property type="component" value="Unassembled WGS sequence"/>
</dbReference>
<name>W1P2R7_AMBTC</name>
<dbReference type="AlphaFoldDB" id="W1P2R7"/>
<sequence length="298" mass="33282">MVSYNCKRITTVPSCQPKTTNSPSLKPLPFLYSSVLATMSSPFSVQSSLILGDSTLSILSTRSFLPGTTPPFIKRSMAPTNHKDDGFTEENYFYEAAIILIRDAITLIRDTSNDCTSCLLKEANTLRQFQSLTVTSVSQICVRIANLGSARLGSAPLRFGLPRSSKHSSSSTYQSGWVVWSYHCSTGLTLPQVEAASHKQALVRGVQQHQFEAYGKYNWTGKERDLHSNIDLRFEAYGKYNWTGKERDLHNIDLRFEAYGKYNSRREGFARLVQGMNPDAALKLPMKAHFEEGAMAVL</sequence>
<dbReference type="Gramene" id="ERN01235">
    <property type="protein sequence ID" value="ERN01235"/>
    <property type="gene ID" value="AMTR_s00002p00242170"/>
</dbReference>
<keyword evidence="2" id="KW-1185">Reference proteome</keyword>
<organism evidence="1 2">
    <name type="scientific">Amborella trichopoda</name>
    <dbReference type="NCBI Taxonomy" id="13333"/>
    <lineage>
        <taxon>Eukaryota</taxon>
        <taxon>Viridiplantae</taxon>
        <taxon>Streptophyta</taxon>
        <taxon>Embryophyta</taxon>
        <taxon>Tracheophyta</taxon>
        <taxon>Spermatophyta</taxon>
        <taxon>Magnoliopsida</taxon>
        <taxon>Amborellales</taxon>
        <taxon>Amborellaceae</taxon>
        <taxon>Amborella</taxon>
    </lineage>
</organism>
<gene>
    <name evidence="1" type="ORF">AMTR_s00002p00242170</name>
</gene>
<accession>W1P2R7</accession>
<dbReference type="EMBL" id="KI394767">
    <property type="protein sequence ID" value="ERN01235.1"/>
    <property type="molecule type" value="Genomic_DNA"/>
</dbReference>
<reference evidence="2" key="1">
    <citation type="journal article" date="2013" name="Science">
        <title>The Amborella genome and the evolution of flowering plants.</title>
        <authorList>
            <consortium name="Amborella Genome Project"/>
        </authorList>
    </citation>
    <scope>NUCLEOTIDE SEQUENCE [LARGE SCALE GENOMIC DNA]</scope>
</reference>
<proteinExistence type="predicted"/>